<dbReference type="EMBL" id="JARDXE010000031">
    <property type="protein sequence ID" value="MDE8649688.1"/>
    <property type="molecule type" value="Genomic_DNA"/>
</dbReference>
<proteinExistence type="predicted"/>
<gene>
    <name evidence="1" type="ORF">PXH69_32455</name>
</gene>
<dbReference type="RefSeq" id="WP_275232979.1">
    <property type="nucleotide sequence ID" value="NZ_JARDXE010000031.1"/>
</dbReference>
<evidence type="ECO:0008006" key="3">
    <source>
        <dbReference type="Google" id="ProtNLM"/>
    </source>
</evidence>
<accession>A0AAW6LZC4</accession>
<protein>
    <recommendedName>
        <fullName evidence="3">Integrase</fullName>
    </recommendedName>
</protein>
<dbReference type="AlphaFoldDB" id="A0AAW6LZC4"/>
<reference evidence="1" key="1">
    <citation type="submission" date="2023-02" db="EMBL/GenBank/DDBJ databases">
        <title>A novel hydrolase synthesized by Rhodococcus erythropolis HQ is responsible for the detoxification of Zearalenone.</title>
        <authorList>
            <person name="Hu J."/>
            <person name="Xu J."/>
        </authorList>
    </citation>
    <scope>NUCLEOTIDE SEQUENCE</scope>
    <source>
        <strain evidence="1">HQ</strain>
    </source>
</reference>
<comment type="caution">
    <text evidence="1">The sequence shown here is derived from an EMBL/GenBank/DDBJ whole genome shotgun (WGS) entry which is preliminary data.</text>
</comment>
<organism evidence="1 2">
    <name type="scientific">Rhodococcus qingshengii</name>
    <dbReference type="NCBI Taxonomy" id="334542"/>
    <lineage>
        <taxon>Bacteria</taxon>
        <taxon>Bacillati</taxon>
        <taxon>Actinomycetota</taxon>
        <taxon>Actinomycetes</taxon>
        <taxon>Mycobacteriales</taxon>
        <taxon>Nocardiaceae</taxon>
        <taxon>Rhodococcus</taxon>
        <taxon>Rhodococcus erythropolis group</taxon>
    </lineage>
</organism>
<dbReference type="Proteomes" id="UP001217325">
    <property type="component" value="Unassembled WGS sequence"/>
</dbReference>
<name>A0AAW6LZC4_RHOSG</name>
<evidence type="ECO:0000313" key="1">
    <source>
        <dbReference type="EMBL" id="MDE8649688.1"/>
    </source>
</evidence>
<sequence>MTTTAPAAATERWLAAAPFLLRPLDSDAAIADRLILLLHYGVDRSENNWLSTRSGDYYWNQYLPERIQDAAYTSGGNLNRWWTKVSGHLGSTPRTRAQEIELAVLLATEHPKRVLQAMRDQTAALTLRTKIITDAVRADRTPATEGEVDK</sequence>
<evidence type="ECO:0000313" key="2">
    <source>
        <dbReference type="Proteomes" id="UP001217325"/>
    </source>
</evidence>